<dbReference type="EMBL" id="CP045119">
    <property type="protein sequence ID" value="QIN81745.1"/>
    <property type="molecule type" value="Genomic_DNA"/>
</dbReference>
<proteinExistence type="predicted"/>
<keyword evidence="2" id="KW-1185">Reference proteome</keyword>
<dbReference type="AlphaFoldDB" id="A0A6G8Q5J1"/>
<dbReference type="Proteomes" id="UP000501452">
    <property type="component" value="Chromosome"/>
</dbReference>
<evidence type="ECO:0000313" key="2">
    <source>
        <dbReference type="Proteomes" id="UP000501452"/>
    </source>
</evidence>
<dbReference type="RefSeq" id="WP_166173426.1">
    <property type="nucleotide sequence ID" value="NZ_CP045119.1"/>
</dbReference>
<accession>A0A6G8Q5J1</accession>
<protein>
    <submittedName>
        <fullName evidence="1">Uncharacterized protein</fullName>
    </submittedName>
</protein>
<sequence length="86" mass="8705">MEGHSKVEKALFSLAAFGALLAVSALALFALAGFGLASDLLRSAAGGVPGLIPVMLLTRSPRSGSASPRCCCWPPSLALSSSCSRK</sequence>
<gene>
    <name evidence="1" type="ORF">GBA63_03160</name>
</gene>
<name>A0A6G8Q5J1_9ACTN</name>
<evidence type="ECO:0000313" key="1">
    <source>
        <dbReference type="EMBL" id="QIN81745.1"/>
    </source>
</evidence>
<reference evidence="1 2" key="1">
    <citation type="submission" date="2019-10" db="EMBL/GenBank/DDBJ databases">
        <title>Rubrobacter sp nov SCSIO 52090 isolated from a deep-sea sediment in the South China Sea.</title>
        <authorList>
            <person name="Chen R.W."/>
        </authorList>
    </citation>
    <scope>NUCLEOTIDE SEQUENCE [LARGE SCALE GENOMIC DNA]</scope>
    <source>
        <strain evidence="1 2">SCSIO 52909</strain>
    </source>
</reference>
<organism evidence="1 2">
    <name type="scientific">Rubrobacter tropicus</name>
    <dbReference type="NCBI Taxonomy" id="2653851"/>
    <lineage>
        <taxon>Bacteria</taxon>
        <taxon>Bacillati</taxon>
        <taxon>Actinomycetota</taxon>
        <taxon>Rubrobacteria</taxon>
        <taxon>Rubrobacterales</taxon>
        <taxon>Rubrobacteraceae</taxon>
        <taxon>Rubrobacter</taxon>
    </lineage>
</organism>
<dbReference type="KEGG" id="rub:GBA63_03160"/>